<evidence type="ECO:0000313" key="1">
    <source>
        <dbReference type="EMBL" id="OCI31081.1"/>
    </source>
</evidence>
<proteinExistence type="predicted"/>
<protein>
    <submittedName>
        <fullName evidence="1">Uncharacterized protein</fullName>
    </submittedName>
</protein>
<name>A0ABX2Y3S0_9CELL</name>
<evidence type="ECO:0000313" key="2">
    <source>
        <dbReference type="Proteomes" id="UP000093412"/>
    </source>
</evidence>
<dbReference type="EMBL" id="MAQA01000024">
    <property type="protein sequence ID" value="OCI31081.1"/>
    <property type="molecule type" value="Genomic_DNA"/>
</dbReference>
<dbReference type="Proteomes" id="UP000093412">
    <property type="component" value="Unassembled WGS sequence"/>
</dbReference>
<gene>
    <name evidence="1" type="ORF">OERS_22920</name>
</gene>
<accession>A0ABX2Y3S0</accession>
<sequence length="73" mass="8406">MPITRTGWEQRIREFADEHGIELRRSKAQRLALKIHKRAESMQHVDPDDLLRAVLNYRDPTGDTAVRNVLAAA</sequence>
<dbReference type="RefSeq" id="WP_068625835.1">
    <property type="nucleotide sequence ID" value="NZ_MAQA01000024.1"/>
</dbReference>
<organism evidence="1 2">
    <name type="scientific">Oerskovia enterophila</name>
    <dbReference type="NCBI Taxonomy" id="43678"/>
    <lineage>
        <taxon>Bacteria</taxon>
        <taxon>Bacillati</taxon>
        <taxon>Actinomycetota</taxon>
        <taxon>Actinomycetes</taxon>
        <taxon>Micrococcales</taxon>
        <taxon>Cellulomonadaceae</taxon>
        <taxon>Oerskovia</taxon>
    </lineage>
</organism>
<keyword evidence="2" id="KW-1185">Reference proteome</keyword>
<comment type="caution">
    <text evidence="1">The sequence shown here is derived from an EMBL/GenBank/DDBJ whole genome shotgun (WGS) entry which is preliminary data.</text>
</comment>
<reference evidence="1 2" key="1">
    <citation type="submission" date="2016-06" db="EMBL/GenBank/DDBJ databases">
        <title>Genome sequence of Oerskovia enterophila DSM 43852.</title>
        <authorList>
            <person name="Poehlein A."/>
            <person name="Jag V."/>
            <person name="Bengelsdorf F.R."/>
            <person name="Daniel R."/>
            <person name="Duerre P."/>
        </authorList>
    </citation>
    <scope>NUCLEOTIDE SEQUENCE [LARGE SCALE GENOMIC DNA]</scope>
    <source>
        <strain evidence="1 2">DSM 43852</strain>
    </source>
</reference>